<dbReference type="Gene3D" id="3.30.70.1660">
    <property type="match status" value="1"/>
</dbReference>
<name>A0ABW8GW92_9GAMM</name>
<comment type="caution">
    <text evidence="3">The sequence shown here is derived from an EMBL/GenBank/DDBJ whole genome shotgun (WGS) entry which is preliminary data.</text>
</comment>
<dbReference type="Pfam" id="PF00472">
    <property type="entry name" value="RF-1"/>
    <property type="match status" value="1"/>
</dbReference>
<reference evidence="3 4" key="1">
    <citation type="submission" date="2024-10" db="EMBL/GenBank/DDBJ databases">
        <authorList>
            <person name="Lu C.-H."/>
        </authorList>
    </citation>
    <scope>NUCLEOTIDE SEQUENCE [LARGE SCALE GENOMIC DNA]</scope>
    <source>
        <strain evidence="3 4">22LXZD03-01</strain>
    </source>
</reference>
<proteinExistence type="inferred from homology"/>
<evidence type="ECO:0000313" key="4">
    <source>
        <dbReference type="Proteomes" id="UP001617702"/>
    </source>
</evidence>
<gene>
    <name evidence="3" type="primary">prfH</name>
    <name evidence="3" type="ORF">ACIPUH_11850</name>
</gene>
<evidence type="ECO:0000256" key="1">
    <source>
        <dbReference type="ARBA" id="ARBA00010835"/>
    </source>
</evidence>
<feature type="domain" description="Prokaryotic-type class I peptide chain release factors" evidence="2">
    <location>
        <begin position="104"/>
        <end position="191"/>
    </location>
</feature>
<protein>
    <submittedName>
        <fullName evidence="3">Peptide chain release factor H</fullName>
    </submittedName>
</protein>
<dbReference type="PANTHER" id="PTHR43804">
    <property type="entry name" value="LD18447P"/>
    <property type="match status" value="1"/>
</dbReference>
<dbReference type="Gene3D" id="3.30.160.20">
    <property type="match status" value="1"/>
</dbReference>
<dbReference type="RefSeq" id="WP_400354551.1">
    <property type="nucleotide sequence ID" value="NZ_JBIXLA010000004.1"/>
</dbReference>
<dbReference type="InterPro" id="IPR045853">
    <property type="entry name" value="Pep_chain_release_fac_I_sf"/>
</dbReference>
<evidence type="ECO:0000313" key="3">
    <source>
        <dbReference type="EMBL" id="MFJ5513485.1"/>
    </source>
</evidence>
<accession>A0ABW8GW92</accession>
<sequence>MILLQLSAAQGPDECMLATAKALQALTQDAARQGVDCEIIETEAGKRAGTLRSALVLLNGELAETLAASWGGTLQWTCNSPWRQGGGRKNWFIGVARFHQEQAFADNEIRFEATKSSGPGGQHVNKTESAVRATHVASGITVKVQSERSQHANKRLACYLIAYRLEALQQQQHAELRAQRRLFHHQIERGNPVKVFKGEDFTLATSR</sequence>
<dbReference type="InterPro" id="IPR000352">
    <property type="entry name" value="Pep_chain_release_fac_I"/>
</dbReference>
<dbReference type="InterPro" id="IPR017509">
    <property type="entry name" value="PrfH"/>
</dbReference>
<dbReference type="Proteomes" id="UP001617702">
    <property type="component" value="Unassembled WGS sequence"/>
</dbReference>
<evidence type="ECO:0000259" key="2">
    <source>
        <dbReference type="Pfam" id="PF00472"/>
    </source>
</evidence>
<dbReference type="SUPFAM" id="SSF75620">
    <property type="entry name" value="Release factor"/>
    <property type="match status" value="1"/>
</dbReference>
<dbReference type="NCBIfam" id="TIGR03072">
    <property type="entry name" value="release_prfH"/>
    <property type="match status" value="1"/>
</dbReference>
<dbReference type="InterPro" id="IPR050057">
    <property type="entry name" value="Prokaryotic/Mito_RF"/>
</dbReference>
<organism evidence="3 4">
    <name type="scientific">Pectobacterium jejuense</name>
    <dbReference type="NCBI Taxonomy" id="2974022"/>
    <lineage>
        <taxon>Bacteria</taxon>
        <taxon>Pseudomonadati</taxon>
        <taxon>Pseudomonadota</taxon>
        <taxon>Gammaproteobacteria</taxon>
        <taxon>Enterobacterales</taxon>
        <taxon>Pectobacteriaceae</taxon>
        <taxon>Pectobacterium</taxon>
    </lineage>
</organism>
<comment type="similarity">
    <text evidence="1">Belongs to the prokaryotic/mitochondrial release factor family.</text>
</comment>
<dbReference type="PANTHER" id="PTHR43804:SF9">
    <property type="entry name" value="PEPTIDE CHAIN RELEASE FACTOR HOMOLOG-RELATED"/>
    <property type="match status" value="1"/>
</dbReference>
<dbReference type="EMBL" id="JBIXLB010000004">
    <property type="protein sequence ID" value="MFJ5513485.1"/>
    <property type="molecule type" value="Genomic_DNA"/>
</dbReference>
<keyword evidence="4" id="KW-1185">Reference proteome</keyword>